<sequence>MSKESSSLLMREPGFFERYYICRSTGDHYNKGFNMSVCLNKRVDDVLLSNALRSMLLKYPTLCMNLFRLKPSSGPKNLLHDDRKANGTNYEARLVSKIQFTDVVCHQQLERIDDDYFKTLSDRKILIDTDKPTWYILVNEVAESSNQYLTFATNHMFLDGNSGVNFLDDLVRELATAKSQSNLKFVNVLFDSEVEGPKILPESSDKVTDLFSFSTWFAIKTIVKELFLPTVIKKLFSSFFTRGDPNLFKNPIFNHHPVSLSNESNFHLLTLSPEETSASLKFCKSEGVTLTPFIAGCAFKALDETLVPVLNIKPSYEFAIPICGRRYYPEIKEKTRYGLYMSQSKILVSRNNSVLSATKFISHELVAALKSRESFSLAGLLRLINIWDHIQNSYDKKEVRSSAELSNVGLIKINHGEWRVEDCIFSQGVSSTHFSISTCSTPYGGLNIMIANHYSLDEIRHGLAMKRFMVAFKEKLVARK</sequence>
<proteinExistence type="predicted"/>
<dbReference type="GeneID" id="90073670"/>
<gene>
    <name evidence="1" type="ORF">DASC09_030160</name>
</gene>
<dbReference type="EMBL" id="BTFZ01000010">
    <property type="protein sequence ID" value="GMM35691.1"/>
    <property type="molecule type" value="Genomic_DNA"/>
</dbReference>
<dbReference type="PANTHER" id="PTHR28037">
    <property type="entry name" value="ALCOHOL O-ACETYLTRANSFERASE 1-RELATED"/>
    <property type="match status" value="1"/>
</dbReference>
<dbReference type="PANTHER" id="PTHR28037:SF1">
    <property type="entry name" value="ALCOHOL O-ACETYLTRANSFERASE 1-RELATED"/>
    <property type="match status" value="1"/>
</dbReference>
<organism evidence="1 2">
    <name type="scientific">Saccharomycopsis crataegensis</name>
    <dbReference type="NCBI Taxonomy" id="43959"/>
    <lineage>
        <taxon>Eukaryota</taxon>
        <taxon>Fungi</taxon>
        <taxon>Dikarya</taxon>
        <taxon>Ascomycota</taxon>
        <taxon>Saccharomycotina</taxon>
        <taxon>Saccharomycetes</taxon>
        <taxon>Saccharomycopsidaceae</taxon>
        <taxon>Saccharomycopsis</taxon>
    </lineage>
</organism>
<comment type="caution">
    <text evidence="1">The sequence shown here is derived from an EMBL/GenBank/DDBJ whole genome shotgun (WGS) entry which is preliminary data.</text>
</comment>
<dbReference type="InterPro" id="IPR010828">
    <property type="entry name" value="Atf2/Sli1-like"/>
</dbReference>
<dbReference type="Pfam" id="PF07247">
    <property type="entry name" value="AATase"/>
    <property type="match status" value="1"/>
</dbReference>
<dbReference type="GO" id="GO:0008080">
    <property type="term" value="F:N-acetyltransferase activity"/>
    <property type="evidence" value="ECO:0007669"/>
    <property type="project" value="TreeGrafter"/>
</dbReference>
<accession>A0AAV5QM36</accession>
<evidence type="ECO:0000313" key="1">
    <source>
        <dbReference type="EMBL" id="GMM35691.1"/>
    </source>
</evidence>
<dbReference type="Proteomes" id="UP001360560">
    <property type="component" value="Unassembled WGS sequence"/>
</dbReference>
<protein>
    <submittedName>
        <fullName evidence="1">Alcohol O-acetyltransferase</fullName>
    </submittedName>
</protein>
<name>A0AAV5QM36_9ASCO</name>
<keyword evidence="2" id="KW-1185">Reference proteome</keyword>
<dbReference type="InterPro" id="IPR052058">
    <property type="entry name" value="Alcohol_O-acetyltransferase"/>
</dbReference>
<dbReference type="RefSeq" id="XP_064852691.1">
    <property type="nucleotide sequence ID" value="XM_064996619.1"/>
</dbReference>
<dbReference type="AlphaFoldDB" id="A0AAV5QM36"/>
<reference evidence="1 2" key="1">
    <citation type="journal article" date="2023" name="Elife">
        <title>Identification of key yeast species and microbe-microbe interactions impacting larval growth of Drosophila in the wild.</title>
        <authorList>
            <person name="Mure A."/>
            <person name="Sugiura Y."/>
            <person name="Maeda R."/>
            <person name="Honda K."/>
            <person name="Sakurai N."/>
            <person name="Takahashi Y."/>
            <person name="Watada M."/>
            <person name="Katoh T."/>
            <person name="Gotoh A."/>
            <person name="Gotoh Y."/>
            <person name="Taniguchi I."/>
            <person name="Nakamura K."/>
            <person name="Hayashi T."/>
            <person name="Katayama T."/>
            <person name="Uemura T."/>
            <person name="Hattori Y."/>
        </authorList>
    </citation>
    <scope>NUCLEOTIDE SEQUENCE [LARGE SCALE GENOMIC DNA]</scope>
    <source>
        <strain evidence="1 2">SC-9</strain>
    </source>
</reference>
<evidence type="ECO:0000313" key="2">
    <source>
        <dbReference type="Proteomes" id="UP001360560"/>
    </source>
</evidence>